<proteinExistence type="predicted"/>
<reference evidence="1 2" key="1">
    <citation type="journal article" date="2018" name="Nat. Ecol. Evol.">
        <title>Shark genomes provide insights into elasmobranch evolution and the origin of vertebrates.</title>
        <authorList>
            <person name="Hara Y"/>
            <person name="Yamaguchi K"/>
            <person name="Onimaru K"/>
            <person name="Kadota M"/>
            <person name="Koyanagi M"/>
            <person name="Keeley SD"/>
            <person name="Tatsumi K"/>
            <person name="Tanaka K"/>
            <person name="Motone F"/>
            <person name="Kageyama Y"/>
            <person name="Nozu R"/>
            <person name="Adachi N"/>
            <person name="Nishimura O"/>
            <person name="Nakagawa R"/>
            <person name="Tanegashima C"/>
            <person name="Kiyatake I"/>
            <person name="Matsumoto R"/>
            <person name="Murakumo K"/>
            <person name="Nishida K"/>
            <person name="Terakita A"/>
            <person name="Kuratani S"/>
            <person name="Sato K"/>
            <person name="Hyodo S Kuraku.S."/>
        </authorList>
    </citation>
    <scope>NUCLEOTIDE SEQUENCE [LARGE SCALE GENOMIC DNA]</scope>
</reference>
<dbReference type="Proteomes" id="UP000288216">
    <property type="component" value="Unassembled WGS sequence"/>
</dbReference>
<keyword evidence="2" id="KW-1185">Reference proteome</keyword>
<dbReference type="GO" id="GO:0034080">
    <property type="term" value="P:CENP-A containing chromatin assembly"/>
    <property type="evidence" value="ECO:0007669"/>
    <property type="project" value="TreeGrafter"/>
</dbReference>
<organism evidence="1 2">
    <name type="scientific">Scyliorhinus torazame</name>
    <name type="common">Cloudy catshark</name>
    <name type="synonym">Catulus torazame</name>
    <dbReference type="NCBI Taxonomy" id="75743"/>
    <lineage>
        <taxon>Eukaryota</taxon>
        <taxon>Metazoa</taxon>
        <taxon>Chordata</taxon>
        <taxon>Craniata</taxon>
        <taxon>Vertebrata</taxon>
        <taxon>Chondrichthyes</taxon>
        <taxon>Elasmobranchii</taxon>
        <taxon>Galeomorphii</taxon>
        <taxon>Galeoidea</taxon>
        <taxon>Carcharhiniformes</taxon>
        <taxon>Scyliorhinidae</taxon>
        <taxon>Scyliorhinus</taxon>
    </lineage>
</organism>
<dbReference type="GO" id="GO:0042393">
    <property type="term" value="F:histone binding"/>
    <property type="evidence" value="ECO:0007669"/>
    <property type="project" value="TreeGrafter"/>
</dbReference>
<dbReference type="EMBL" id="BFAA01003765">
    <property type="protein sequence ID" value="GCB61218.1"/>
    <property type="molecule type" value="Genomic_DNA"/>
</dbReference>
<dbReference type="OrthoDB" id="9948556at2759"/>
<evidence type="ECO:0000313" key="2">
    <source>
        <dbReference type="Proteomes" id="UP000288216"/>
    </source>
</evidence>
<dbReference type="GO" id="GO:0000775">
    <property type="term" value="C:chromosome, centromeric region"/>
    <property type="evidence" value="ECO:0007669"/>
    <property type="project" value="TreeGrafter"/>
</dbReference>
<comment type="caution">
    <text evidence="1">The sequence shown here is derived from an EMBL/GenBank/DDBJ whole genome shotgun (WGS) entry which is preliminary data.</text>
</comment>
<sequence length="469" mass="52875">MGERDVYQSLKCNGYKFMQALERIFEKYGQPFEDDLVINLEDMTVDTPSGPIVWCPIDSPSCHLRKQTRNKPKEKYEKLYESDESQENLMSTKLSSRTDPMSDIEILKDGKCIQSTSKLQTCISLGNMNVGDKYKIDVDILTTSNGNLEKQVLVECVGRTKDKPVIMFTPMSKAKVGLSRVYPDCSNDFQPTLSEELNYLSTSERDDKEDSNSISSVSSDLLLVNPLCELGSKELSYPVRFEKDRSNVLDLGETISACINDGSVESHDDTSGLSDTTLIDIYPSMLASMSNLLDRSYRTRVASRLIKHYRRLQLNSCKSKLNTTLDEIRMKAKMNAQTLKEMKGHPVVELKAWAGTKHMNRKLSSLKRCKIAECNPDTSLSTIAAEDFMAAQANSKPSEIETFERQQSREAITLGPYIKWEDNARLYSSCGTALPVINRSGNTVSLCLSPRFRNRVSRKLDYSKLNTPV</sequence>
<dbReference type="PANTHER" id="PTHR15992">
    <property type="entry name" value="HOLLIDAY JUNCTION RECOGNITION PROTEIN"/>
    <property type="match status" value="1"/>
</dbReference>
<dbReference type="Gene3D" id="6.10.250.2320">
    <property type="match status" value="1"/>
</dbReference>
<name>A0A401NK09_SCYTO</name>
<protein>
    <submittedName>
        <fullName evidence="1">Uncharacterized protein</fullName>
    </submittedName>
</protein>
<accession>A0A401NK09</accession>
<gene>
    <name evidence="1" type="ORF">scyTo_0009298</name>
</gene>
<evidence type="ECO:0000313" key="1">
    <source>
        <dbReference type="EMBL" id="GCB61218.1"/>
    </source>
</evidence>
<dbReference type="PANTHER" id="PTHR15992:SF5">
    <property type="entry name" value="HOLLIDAY JUNCTION RECOGNITION PROTEIN"/>
    <property type="match status" value="1"/>
</dbReference>
<dbReference type="AlphaFoldDB" id="A0A401NK09"/>
<dbReference type="STRING" id="75743.A0A401NK09"/>